<dbReference type="Proteomes" id="UP000193964">
    <property type="component" value="Unassembled WGS sequence"/>
</dbReference>
<dbReference type="InterPro" id="IPR010093">
    <property type="entry name" value="SinI_DNA-bd"/>
</dbReference>
<evidence type="ECO:0000313" key="2">
    <source>
        <dbReference type="Proteomes" id="UP000193964"/>
    </source>
</evidence>
<sequence>MERLKVGRSMVFELIASGELRSVLVGRRRLVSEAALCDFIERIDARA</sequence>
<evidence type="ECO:0000313" key="1">
    <source>
        <dbReference type="EMBL" id="ORX15678.1"/>
    </source>
</evidence>
<reference evidence="1 2" key="1">
    <citation type="submission" date="2016-01" db="EMBL/GenBank/DDBJ databases">
        <title>The new phylogeny of the genus Mycobacterium.</title>
        <authorList>
            <person name="Tarcisio F."/>
            <person name="Conor M."/>
            <person name="Antonella G."/>
            <person name="Elisabetta G."/>
            <person name="Giulia F.S."/>
            <person name="Sara T."/>
            <person name="Anna F."/>
            <person name="Clotilde B."/>
            <person name="Roberto B."/>
            <person name="Veronica D.S."/>
            <person name="Fabio R."/>
            <person name="Monica P."/>
            <person name="Olivier J."/>
            <person name="Enrico T."/>
            <person name="Nicola S."/>
        </authorList>
    </citation>
    <scope>NUCLEOTIDE SEQUENCE [LARGE SCALE GENOMIC DNA]</scope>
    <source>
        <strain evidence="1 2">ATCC 700010</strain>
    </source>
</reference>
<organism evidence="1 2">
    <name type="scientific">Mycolicibacterium wolinskyi</name>
    <dbReference type="NCBI Taxonomy" id="59750"/>
    <lineage>
        <taxon>Bacteria</taxon>
        <taxon>Bacillati</taxon>
        <taxon>Actinomycetota</taxon>
        <taxon>Actinomycetes</taxon>
        <taxon>Mycobacteriales</taxon>
        <taxon>Mycobacteriaceae</taxon>
        <taxon>Mycolicibacterium</taxon>
    </lineage>
</organism>
<protein>
    <submittedName>
        <fullName evidence="1">Excisionase</fullName>
    </submittedName>
</protein>
<dbReference type="AlphaFoldDB" id="A0A1X2FBG1"/>
<proteinExistence type="predicted"/>
<gene>
    <name evidence="1" type="ORF">AWC31_22280</name>
</gene>
<comment type="caution">
    <text evidence="1">The sequence shown here is derived from an EMBL/GenBank/DDBJ whole genome shotgun (WGS) entry which is preliminary data.</text>
</comment>
<accession>A0A1X2FBG1</accession>
<dbReference type="EMBL" id="LQQA01000013">
    <property type="protein sequence ID" value="ORX15678.1"/>
    <property type="molecule type" value="Genomic_DNA"/>
</dbReference>
<dbReference type="GO" id="GO:0003677">
    <property type="term" value="F:DNA binding"/>
    <property type="evidence" value="ECO:0007669"/>
    <property type="project" value="InterPro"/>
</dbReference>
<name>A0A1X2FBG1_9MYCO</name>
<dbReference type="NCBIfam" id="TIGR01764">
    <property type="entry name" value="excise"/>
    <property type="match status" value="1"/>
</dbReference>